<dbReference type="Gene3D" id="3.40.50.450">
    <property type="match status" value="1"/>
</dbReference>
<organism evidence="6">
    <name type="scientific">Salmonella enterica subsp. enterica serovar Panama</name>
    <dbReference type="NCBI Taxonomy" id="29472"/>
    <lineage>
        <taxon>Bacteria</taxon>
        <taxon>Pseudomonadati</taxon>
        <taxon>Pseudomonadota</taxon>
        <taxon>Gammaproteobacteria</taxon>
        <taxon>Enterobacterales</taxon>
        <taxon>Enterobacteriaceae</taxon>
        <taxon>Salmonella</taxon>
    </lineage>
</organism>
<dbReference type="EMBL" id="AALLIO010000038">
    <property type="protein sequence ID" value="EDA8188700.1"/>
    <property type="molecule type" value="Genomic_DNA"/>
</dbReference>
<dbReference type="EMBL" id="AAKZQX010000010">
    <property type="protein sequence ID" value="ECX6032909.1"/>
    <property type="molecule type" value="Genomic_DNA"/>
</dbReference>
<dbReference type="RefSeq" id="WP_023212685.1">
    <property type="nucleotide sequence ID" value="NZ_CBDGUR010000002.1"/>
</dbReference>
<dbReference type="SUPFAM" id="SSF52309">
    <property type="entry name" value="N-(deoxy)ribosyltransferase-like"/>
    <property type="match status" value="1"/>
</dbReference>
<reference evidence="8" key="4">
    <citation type="submission" date="2018-07" db="EMBL/GenBank/DDBJ databases">
        <authorList>
            <consortium name="NCBI Pathogen Detection Project"/>
        </authorList>
    </citation>
    <scope>NUCLEOTIDE SEQUENCE</scope>
    <source>
        <strain evidence="8">13-2237</strain>
    </source>
</reference>
<dbReference type="EMBL" id="AAGTPA010000004">
    <property type="protein sequence ID" value="EBR8432397.1"/>
    <property type="molecule type" value="Genomic_DNA"/>
</dbReference>
<evidence type="ECO:0000313" key="1">
    <source>
        <dbReference type="EMBL" id="EBR8432397.1"/>
    </source>
</evidence>
<dbReference type="AlphaFoldDB" id="A0A3T2YPA7"/>
<dbReference type="EMBL" id="AAHXAU010000006">
    <property type="protein sequence ID" value="ECB2719745.1"/>
    <property type="molecule type" value="Genomic_DNA"/>
</dbReference>
<name>A0A3T2YPA7_SALET</name>
<reference evidence="1" key="3">
    <citation type="submission" date="2018-06" db="EMBL/GenBank/DDBJ databases">
        <authorList>
            <person name="Ashton P.M."/>
            <person name="Dallman T."/>
            <person name="Nair S."/>
            <person name="De Pinna E."/>
            <person name="Peters T."/>
            <person name="Grant K."/>
        </authorList>
    </citation>
    <scope>NUCLEOTIDE SEQUENCE [LARGE SCALE GENOMIC DNA]</scope>
    <source>
        <strain evidence="5">116565</strain>
        <strain evidence="2">245122</strain>
        <strain evidence="7">333397</strain>
        <strain evidence="1">449454</strain>
    </source>
</reference>
<dbReference type="Proteomes" id="UP000839597">
    <property type="component" value="Unassembled WGS sequence"/>
</dbReference>
<evidence type="ECO:0000313" key="10">
    <source>
        <dbReference type="Proteomes" id="UP000319682"/>
    </source>
</evidence>
<reference evidence="8" key="1">
    <citation type="journal article" date="2018" name="Genome Biol.">
        <title>SKESA: strategic k-mer extension for scrupulous assemblies.</title>
        <authorList>
            <person name="Souvorov A."/>
            <person name="Agarwala R."/>
            <person name="Lipman D.J."/>
        </authorList>
    </citation>
    <scope>NUCLEOTIDE SEQUENCE</scope>
    <source>
        <strain evidence="8">13-2237</strain>
    </source>
</reference>
<dbReference type="Proteomes" id="UP000319682">
    <property type="component" value="Unassembled WGS sequence"/>
</dbReference>
<evidence type="ECO:0000313" key="2">
    <source>
        <dbReference type="EMBL" id="EBY2809575.1"/>
    </source>
</evidence>
<evidence type="ECO:0000313" key="9">
    <source>
        <dbReference type="EMBL" id="TRS92119.1"/>
    </source>
</evidence>
<evidence type="ECO:0000313" key="8">
    <source>
        <dbReference type="EMBL" id="HAF7257545.1"/>
    </source>
</evidence>
<dbReference type="EMBL" id="AAHNRG010000001">
    <property type="protein sequence ID" value="EBY2809575.1"/>
    <property type="molecule type" value="Genomic_DNA"/>
</dbReference>
<dbReference type="EMBL" id="QLHR01000010">
    <property type="protein sequence ID" value="TRS92119.1"/>
    <property type="molecule type" value="Genomic_DNA"/>
</dbReference>
<protein>
    <recommendedName>
        <fullName evidence="11">Nucleoside 2-deoxyribosyltransferase</fullName>
    </recommendedName>
</protein>
<sequence>MSTSQKKITRNNDEVPQEAVEKEKTCFAIMPIADHPDYDNGHFGRVYNHLIKPACEKAGFKVVRADDAKASHMIMFDILKNIVECDMAICDLSSKNANVFYELGLRQAFNKKTILITDGRTNTPFDITGFRYVKYDHTLRVDSVMNDIDEIAAMLMETDEATEDDVNSIVKLLKIQPANVEHLQLNEKDSLIFEMIKRLDEKMSRIESLQKNKKLDNQLMNSWTRKILSQSENKNCSNSLLQAVDDYLEEKSKDTINIIYTHTKKDDDNS</sequence>
<comment type="caution">
    <text evidence="6">The sequence shown here is derived from an EMBL/GenBank/DDBJ whole genome shotgun (WGS) entry which is preliminary data.</text>
</comment>
<evidence type="ECO:0000313" key="7">
    <source>
        <dbReference type="EMBL" id="EDI0270437.1"/>
    </source>
</evidence>
<evidence type="ECO:0008006" key="11">
    <source>
        <dbReference type="Google" id="ProtNLM"/>
    </source>
</evidence>
<evidence type="ECO:0000313" key="4">
    <source>
        <dbReference type="EMBL" id="ECX6032909.1"/>
    </source>
</evidence>
<reference evidence="9 10" key="2">
    <citation type="submission" date="2018-06" db="EMBL/GenBank/DDBJ databases">
        <title>Investigation of an outbreak of Salmonella Panama causing invasive infection in children in Taiwan.</title>
        <authorList>
            <person name="Feng Y."/>
            <person name="Chiu C.-H."/>
        </authorList>
    </citation>
    <scope>NUCLEOTIDE SEQUENCE [LARGE SCALE GENOMIC DNA]</scope>
    <source>
        <strain evidence="9 10">B79</strain>
    </source>
</reference>
<evidence type="ECO:0000313" key="6">
    <source>
        <dbReference type="EMBL" id="EDG9354251.1"/>
    </source>
</evidence>
<evidence type="ECO:0000313" key="3">
    <source>
        <dbReference type="EMBL" id="ECB2719745.1"/>
    </source>
</evidence>
<reference evidence="6" key="5">
    <citation type="submission" date="2018-07" db="EMBL/GenBank/DDBJ databases">
        <authorList>
            <consortium name="PulseNet: The National Subtyping Network for Foodborne Disease Surveillance"/>
            <person name="Tarr C.L."/>
            <person name="Trees E."/>
            <person name="Katz L.S."/>
            <person name="Carleton-Romer H.A."/>
            <person name="Stroika S."/>
            <person name="Kucerova Z."/>
            <person name="Roache K.F."/>
            <person name="Sabol A.L."/>
            <person name="Besser J."/>
            <person name="Gerner-Smidt P."/>
        </authorList>
    </citation>
    <scope>NUCLEOTIDE SEQUENCE</scope>
    <source>
        <strain evidence="4">PNUSAS001246</strain>
        <strain evidence="6">PNUSAS011022</strain>
    </source>
</reference>
<gene>
    <name evidence="5" type="ORF">A4I59_18265</name>
    <name evidence="4" type="ORF">ATT75_08935</name>
    <name evidence="6" type="ORF">B9668_18040</name>
    <name evidence="7" type="ORF">CC707_04735</name>
    <name evidence="9" type="ORF">DNP18_16240</name>
    <name evidence="1" type="ORF">DOI44_04955</name>
    <name evidence="2" type="ORF">DVF77_00710</name>
    <name evidence="3" type="ORF">EVY66_09245</name>
    <name evidence="8" type="ORF">G9X39_002232</name>
</gene>
<evidence type="ECO:0000313" key="5">
    <source>
        <dbReference type="EMBL" id="EDA8188700.1"/>
    </source>
</evidence>
<dbReference type="EMBL" id="AAMFVA010000008">
    <property type="protein sequence ID" value="EDG9354251.1"/>
    <property type="molecule type" value="Genomic_DNA"/>
</dbReference>
<proteinExistence type="predicted"/>
<accession>A0A3T2YPA7</accession>
<dbReference type="EMBL" id="AAMJPF010000004">
    <property type="protein sequence ID" value="EDI0270437.1"/>
    <property type="molecule type" value="Genomic_DNA"/>
</dbReference>
<reference evidence="3" key="6">
    <citation type="submission" date="2019-02" db="EMBL/GenBank/DDBJ databases">
        <authorList>
            <consortium name="GenomeTrakr network: Whole genome sequencing for foodborne pathogen traceback"/>
        </authorList>
    </citation>
    <scope>NUCLEOTIDE SEQUENCE</scope>
    <source>
        <strain evidence="3">FSIS11917443</strain>
    </source>
</reference>
<dbReference type="EMBL" id="DAAWCK010000015">
    <property type="protein sequence ID" value="HAF7257545.1"/>
    <property type="molecule type" value="Genomic_DNA"/>
</dbReference>